<evidence type="ECO:0000313" key="5">
    <source>
        <dbReference type="EMBL" id="PWQ92279.1"/>
    </source>
</evidence>
<feature type="domain" description="Alpha-2-macroglobulin bait region" evidence="3">
    <location>
        <begin position="961"/>
        <end position="1101"/>
    </location>
</feature>
<protein>
    <recommendedName>
        <fullName evidence="7">Alpha-2-macroglobulin domain-containing protein</fullName>
    </recommendedName>
</protein>
<dbReference type="Proteomes" id="UP000245539">
    <property type="component" value="Unassembled WGS sequence"/>
</dbReference>
<gene>
    <name evidence="5" type="ORF">DKW60_21995</name>
</gene>
<comment type="similarity">
    <text evidence="1">Belongs to the protease inhibitor I39 (alpha-2-macroglobulin) family. Bacterial alpha-2-macroglobulin subfamily.</text>
</comment>
<dbReference type="SMART" id="SM01419">
    <property type="entry name" value="Thiol-ester_cl"/>
    <property type="match status" value="1"/>
</dbReference>
<dbReference type="InterPro" id="IPR041246">
    <property type="entry name" value="Bact_MG10"/>
</dbReference>
<dbReference type="PANTHER" id="PTHR40094">
    <property type="entry name" value="ALPHA-2-MACROGLOBULIN HOMOLOG"/>
    <property type="match status" value="1"/>
</dbReference>
<evidence type="ECO:0000259" key="4">
    <source>
        <dbReference type="SMART" id="SM01360"/>
    </source>
</evidence>
<organism evidence="5 6">
    <name type="scientific">Leucothrix pacifica</name>
    <dbReference type="NCBI Taxonomy" id="1247513"/>
    <lineage>
        <taxon>Bacteria</taxon>
        <taxon>Pseudomonadati</taxon>
        <taxon>Pseudomonadota</taxon>
        <taxon>Gammaproteobacteria</taxon>
        <taxon>Thiotrichales</taxon>
        <taxon>Thiotrichaceae</taxon>
        <taxon>Leucothrix</taxon>
    </lineage>
</organism>
<dbReference type="Pfam" id="PF17973">
    <property type="entry name" value="bMG10"/>
    <property type="match status" value="1"/>
</dbReference>
<evidence type="ECO:0000313" key="6">
    <source>
        <dbReference type="Proteomes" id="UP000245539"/>
    </source>
</evidence>
<dbReference type="InterPro" id="IPR008930">
    <property type="entry name" value="Terpenoid_cyclase/PrenylTrfase"/>
</dbReference>
<dbReference type="InterPro" id="IPR001599">
    <property type="entry name" value="Macroglobln_a2"/>
</dbReference>
<evidence type="ECO:0008006" key="7">
    <source>
        <dbReference type="Google" id="ProtNLM"/>
    </source>
</evidence>
<dbReference type="OrthoDB" id="9767116at2"/>
<dbReference type="InterPro" id="IPR011625">
    <property type="entry name" value="A2M_N_BRD"/>
</dbReference>
<dbReference type="GO" id="GO:0004866">
    <property type="term" value="F:endopeptidase inhibitor activity"/>
    <property type="evidence" value="ECO:0007669"/>
    <property type="project" value="InterPro"/>
</dbReference>
<evidence type="ECO:0000256" key="1">
    <source>
        <dbReference type="ARBA" id="ARBA00010556"/>
    </source>
</evidence>
<feature type="signal peptide" evidence="2">
    <location>
        <begin position="1"/>
        <end position="27"/>
    </location>
</feature>
<dbReference type="PANTHER" id="PTHR40094:SF1">
    <property type="entry name" value="UBIQUITIN DOMAIN-CONTAINING PROTEIN"/>
    <property type="match status" value="1"/>
</dbReference>
<evidence type="ECO:0000259" key="3">
    <source>
        <dbReference type="SMART" id="SM01359"/>
    </source>
</evidence>
<feature type="domain" description="Alpha-2-macroglobulin" evidence="4">
    <location>
        <begin position="1245"/>
        <end position="1335"/>
    </location>
</feature>
<dbReference type="Pfam" id="PF01835">
    <property type="entry name" value="MG2"/>
    <property type="match status" value="1"/>
</dbReference>
<accession>A0A317C1N7</accession>
<dbReference type="EMBL" id="QGKM01000100">
    <property type="protein sequence ID" value="PWQ92279.1"/>
    <property type="molecule type" value="Genomic_DNA"/>
</dbReference>
<keyword evidence="6" id="KW-1185">Reference proteome</keyword>
<dbReference type="Gene3D" id="2.60.40.1930">
    <property type="match status" value="1"/>
</dbReference>
<dbReference type="InterPro" id="IPR051802">
    <property type="entry name" value="YfhM-like"/>
</dbReference>
<dbReference type="SMART" id="SM01359">
    <property type="entry name" value="A2M_N_2"/>
    <property type="match status" value="1"/>
</dbReference>
<reference evidence="5 6" key="1">
    <citation type="submission" date="2018-05" db="EMBL/GenBank/DDBJ databases">
        <title>Leucothrix arctica sp. nov., isolated from Arctic seawater.</title>
        <authorList>
            <person name="Choi A."/>
            <person name="Baek K."/>
        </authorList>
    </citation>
    <scope>NUCLEOTIDE SEQUENCE [LARGE SCALE GENOMIC DNA]</scope>
    <source>
        <strain evidence="5 6">JCM 18388</strain>
    </source>
</reference>
<feature type="chain" id="PRO_5016248536" description="Alpha-2-macroglobulin domain-containing protein" evidence="2">
    <location>
        <begin position="28"/>
        <end position="2009"/>
    </location>
</feature>
<dbReference type="InterPro" id="IPR047565">
    <property type="entry name" value="Alpha-macroglob_thiol-ester_cl"/>
</dbReference>
<comment type="caution">
    <text evidence="5">The sequence shown here is derived from an EMBL/GenBank/DDBJ whole genome shotgun (WGS) entry which is preliminary data.</text>
</comment>
<evidence type="ECO:0000256" key="2">
    <source>
        <dbReference type="SAM" id="SignalP"/>
    </source>
</evidence>
<sequence length="2009" mass="225134">MRRTIIRYLSIALFASAVGVFTAPAIAAANWAAIDQLEEQGKFADIPAKLDVIIQQARQQGANKDWRDALLFKASLGLSANAEETLDTLASAPWPQDQDSQLLLNLHLGAYIQQYIQRNSWQINQREKIDTDKPLTTKQKTMAQLRADAHVAFSKAYRLSLQRNDPISRINTLPTKRATSYFTEGDYPKNVRGTVRDTVTYLWIDALKDSSNWLAKQTVEAYGFNVQGMLNSPYKEAINPTDPSAHPLKVAVKLASDLEQFHRANRQPEAELEAFRVKAEVVAGVRNSQRDLQFVIQALRLKIRQQQNSAANLPWVNKLRLDLVGYLDRIDTPTKHIQRLAEIKPCLSGDKEHRLYKLCEGVAAAITHPVISLTTMKSDGINKRSLELNYKNTEQVYFRAWKLTPEQASAGLNARYEYVKTALNNNDLGQHQWSVALAKTQDYQSHKHFMTPPMTQKGYWMIAASIDESFQDEAARVWSGMSVTSLAADIRNGDERLNVTTYLGESGQIAANVEVELWQHDYNTSLKPKRIAVARSDSSGQVSFKRKQNQLHGLVMKYRDDYLLTGTINPSYHYSQNNQQIKNALIFTDRVIYRPSQKIQWKVVAYHGDGEKGKYQIFPNSGGWVKLVDANGKLVKQVSVKTNRFGSASGEFTADAGRLLGKWRILTSWGGGQWISVEEYKRPTFEAKILPPEQSLRLNYLAKITGNARYYFGDRVSSGNVKWRVKRMPMRSKGRYFQIETVASGESALNVKGEFAFAFKPMAVQLEADPDRPLVYRYEVSVDVTDSGGETRTVSRTFSAAAVNISASIRSDNNFGIAGQPMQFSVKRQDLGGEGLEGAGFWELYRLKQPSQAVMAADLPVRDIKKDQQKYATPGDRIRSRWLSDESFTKRTKYWQLGGKVAQGSLRHDADGLADIKLKAPVPGVYRLRYTTKDQWGQVFHKQQSVVVSNHHQAPVNVPGLLLVEKSSVEVGENVSLLAGSAFAQSPVLLEVFHGNQLLRRSLLRGGIKKQNFPVTQAYRGGLTFVMTMVKDYQLVRQQQYVSVPWTDRNLNVSFSTFRDKLRPGQKETWRVTVKDHKNRPMEAGAVEVLASMFDRSLELLEKHRVLGTAILYPRKNLRSGWMSSLGLGRSSGSSTYPVREYIRPYGASRMRLVSGSGGVGAYRAAPKMMAAKPMMAPRAAPAPASAVAEATAAAGMGDDSALNAPRPDATGTPEDSVGVIGETGAGSNVAGLNGIVARKNFNETAFFKPHLILEKNGSVTFEFEVPESLTQWQVWVSAITRDLRGGSAKAFTRTSKELMVRPYLPRFLRAGDQANIEVLINNSSDKAMSGMMDFDVIDPVTEESIAASFKLNPAPRNFNVAAGQSTRQRYSLIAPKDLGMVTIRAKASAGSGAQSYGDGEQRPLPVLPSRIHLTQSRFAALQGGTQRQLRFNELASNNDRTRINDKLVVTVDGQLFYSALKAVPYLTEYPYECTEQTMNRFLSTSIINSTFAQTPSIKAMAAEFAKRKTKLENWSSIENDPNSKMLLEETPWLNQASGGSDDDTKLLKVLDPTVSAAQARSSLQKLTKAQTSDGGFPWWEGGPASPYMTAYLLQGFARAAEFNVQVPKSTVTRAWQYLYKHYVDEIKPKLVDNDYSRLLIALNYTLSSFPDSSWYSGTFSNAERTLMLNNSMKKWQTLPPLLKAQLALTLHRMGRASQANTVFESVMNSAKSDVDNGVYWPQQSRSWLWYNDRIDTHAFMLRAMMEINPQDARRHGLVQWLMLNKKLNHWKSTRATAESIYALVHYLKREQQLGVDERMVVSVGNLPEQEFVFKANEYNGGKQQMVIKDKDITADMANITLKNDSKPLMFASASWHFSTDIAPTSAQGDFFGVTRRFFKRIKQGTEWTLQPLAEGATLKVGDELEVQLSLRSKHNAEFVHLRAPRGAGFEPMESNSGYRWQNGVGYYQEIRDSGVNYFMDRLPVGQYAFKYRLRATTSGKFRVAPATVQSVYAPEFNAYSRGARLSIQ</sequence>
<dbReference type="SUPFAM" id="SSF48239">
    <property type="entry name" value="Terpenoid cyclases/Protein prenyltransferases"/>
    <property type="match status" value="1"/>
</dbReference>
<dbReference type="InterPro" id="IPR002890">
    <property type="entry name" value="MG2"/>
</dbReference>
<dbReference type="Pfam" id="PF00207">
    <property type="entry name" value="A2M"/>
    <property type="match status" value="1"/>
</dbReference>
<dbReference type="RefSeq" id="WP_109839813.1">
    <property type="nucleotide sequence ID" value="NZ_QGKM01000100.1"/>
</dbReference>
<proteinExistence type="inferred from homology"/>
<keyword evidence="2" id="KW-0732">Signal</keyword>
<dbReference type="SMART" id="SM01360">
    <property type="entry name" value="A2M"/>
    <property type="match status" value="1"/>
</dbReference>
<dbReference type="Gene3D" id="1.50.10.20">
    <property type="match status" value="1"/>
</dbReference>
<name>A0A317C1N7_9GAMM</name>